<dbReference type="AlphaFoldDB" id="A0A429ZMM7"/>
<evidence type="ECO:0000313" key="3">
    <source>
        <dbReference type="Proteomes" id="UP000287239"/>
    </source>
</evidence>
<organism evidence="2 3">
    <name type="scientific">Vagococcus salmoninarum</name>
    <dbReference type="NCBI Taxonomy" id="2739"/>
    <lineage>
        <taxon>Bacteria</taxon>
        <taxon>Bacillati</taxon>
        <taxon>Bacillota</taxon>
        <taxon>Bacilli</taxon>
        <taxon>Lactobacillales</taxon>
        <taxon>Enterococcaceae</taxon>
        <taxon>Vagococcus</taxon>
    </lineage>
</organism>
<evidence type="ECO:0000256" key="1">
    <source>
        <dbReference type="SAM" id="Phobius"/>
    </source>
</evidence>
<accession>A0A429ZMM7</accession>
<dbReference type="GeneID" id="98568441"/>
<dbReference type="EMBL" id="NGJU01000012">
    <property type="protein sequence ID" value="RST94933.1"/>
    <property type="molecule type" value="Genomic_DNA"/>
</dbReference>
<proteinExistence type="predicted"/>
<feature type="transmembrane region" description="Helical" evidence="1">
    <location>
        <begin position="12"/>
        <end position="30"/>
    </location>
</feature>
<protein>
    <recommendedName>
        <fullName evidence="4">EamA domain-containing protein</fullName>
    </recommendedName>
</protein>
<dbReference type="Proteomes" id="UP000287239">
    <property type="component" value="Unassembled WGS sequence"/>
</dbReference>
<keyword evidence="1" id="KW-0812">Transmembrane</keyword>
<evidence type="ECO:0000313" key="2">
    <source>
        <dbReference type="EMBL" id="RST94933.1"/>
    </source>
</evidence>
<keyword evidence="1" id="KW-1133">Transmembrane helix</keyword>
<feature type="transmembrane region" description="Helical" evidence="1">
    <location>
        <begin position="62"/>
        <end position="80"/>
    </location>
</feature>
<dbReference type="RefSeq" id="WP_126780161.1">
    <property type="nucleotide sequence ID" value="NZ_CAUQJP010000016.1"/>
</dbReference>
<reference evidence="2 3" key="1">
    <citation type="submission" date="2017-05" db="EMBL/GenBank/DDBJ databases">
        <title>Vagococcus spp. assemblies.</title>
        <authorList>
            <person name="Gulvik C.A."/>
        </authorList>
    </citation>
    <scope>NUCLEOTIDE SEQUENCE [LARGE SCALE GENOMIC DNA]</scope>
    <source>
        <strain evidence="2 3">NCFB 2777</strain>
    </source>
</reference>
<evidence type="ECO:0008006" key="4">
    <source>
        <dbReference type="Google" id="ProtNLM"/>
    </source>
</evidence>
<comment type="caution">
    <text evidence="2">The sequence shown here is derived from an EMBL/GenBank/DDBJ whole genome shotgun (WGS) entry which is preliminary data.</text>
</comment>
<keyword evidence="3" id="KW-1185">Reference proteome</keyword>
<sequence>MTSNSKEVKRAYVIFGMSLLWSLGFIFSQKRGDSSLIYHYLYVVGSLFLAAAALSQMRNLQLLIVKLLAVLILLVTYLLVFL</sequence>
<name>A0A429ZMM7_9ENTE</name>
<gene>
    <name evidence="2" type="ORF">CBF35_08665</name>
</gene>
<feature type="transmembrane region" description="Helical" evidence="1">
    <location>
        <begin position="36"/>
        <end position="55"/>
    </location>
</feature>
<keyword evidence="1" id="KW-0472">Membrane</keyword>